<keyword evidence="2" id="KW-1185">Reference proteome</keyword>
<protein>
    <submittedName>
        <fullName evidence="1">Uncharacterized protein</fullName>
    </submittedName>
</protein>
<organism evidence="1 2">
    <name type="scientific">Mycobacteroides saopaulense</name>
    <dbReference type="NCBI Taxonomy" id="1578165"/>
    <lineage>
        <taxon>Bacteria</taxon>
        <taxon>Bacillati</taxon>
        <taxon>Actinomycetota</taxon>
        <taxon>Actinomycetes</taxon>
        <taxon>Mycobacteriales</taxon>
        <taxon>Mycobacteriaceae</taxon>
        <taxon>Mycobacteroides</taxon>
    </lineage>
</organism>
<dbReference type="EMBL" id="MLIH01000036">
    <property type="protein sequence ID" value="OHU01808.1"/>
    <property type="molecule type" value="Genomic_DNA"/>
</dbReference>
<sequence length="76" mass="8162">MATVRILDERYYSTEDVRPLPDTDDGTAALVAHKQMPLDALHVEAMSHRVLAAQQGVIYDGWGTSLVGATPEPGGV</sequence>
<dbReference type="Proteomes" id="UP000179621">
    <property type="component" value="Unassembled WGS sequence"/>
</dbReference>
<dbReference type="SUPFAM" id="SSF89946">
    <property type="entry name" value="Hypothetical protein VC0424"/>
    <property type="match status" value="1"/>
</dbReference>
<evidence type="ECO:0000313" key="2">
    <source>
        <dbReference type="Proteomes" id="UP000179621"/>
    </source>
</evidence>
<accession>A0ABX3BTQ8</accession>
<name>A0ABX3BTQ8_9MYCO</name>
<evidence type="ECO:0000313" key="1">
    <source>
        <dbReference type="EMBL" id="OHU01808.1"/>
    </source>
</evidence>
<proteinExistence type="predicted"/>
<comment type="caution">
    <text evidence="1">The sequence shown here is derived from an EMBL/GenBank/DDBJ whole genome shotgun (WGS) entry which is preliminary data.</text>
</comment>
<reference evidence="1 2" key="1">
    <citation type="submission" date="2016-10" db="EMBL/GenBank/DDBJ databases">
        <title>Evaluation of Human, Animal and Environmental Mycobacterium chelonae Isolates by Core Genome Phylogenomic Analysis, Targeted Gene Comparison, and Anti-microbial Susceptibility Patterns: A Tale of Mistaken Identities.</title>
        <authorList>
            <person name="Fogelson S.B."/>
            <person name="Camus A.C."/>
            <person name="Lorenz W."/>
            <person name="Vasireddy R."/>
            <person name="Vasireddy S."/>
            <person name="Smith T."/>
            <person name="Brown-Elliott B.A."/>
            <person name="Wallace R.J.Jr."/>
            <person name="Hasan N.A."/>
            <person name="Reischl U."/>
            <person name="Sanchez S."/>
        </authorList>
    </citation>
    <scope>NUCLEOTIDE SEQUENCE [LARGE SCALE GENOMIC DNA]</scope>
    <source>
        <strain evidence="1 2">8528</strain>
    </source>
</reference>
<dbReference type="InterPro" id="IPR036701">
    <property type="entry name" value="RraB-like_sf"/>
</dbReference>
<gene>
    <name evidence="1" type="ORF">BKG73_24365</name>
</gene>